<dbReference type="InterPro" id="IPR027392">
    <property type="entry name" value="TF_Znf"/>
</dbReference>
<dbReference type="Pfam" id="PF01694">
    <property type="entry name" value="Rhomboid"/>
    <property type="match status" value="1"/>
</dbReference>
<gene>
    <name evidence="8" type="ORF">PPSIR1_37564</name>
</gene>
<keyword evidence="9" id="KW-1185">Reference proteome</keyword>
<feature type="domain" description="Transcription factor zinc-finger" evidence="7">
    <location>
        <begin position="26"/>
        <end position="45"/>
    </location>
</feature>
<dbReference type="PANTHER" id="PTHR43731">
    <property type="entry name" value="RHOMBOID PROTEASE"/>
    <property type="match status" value="1"/>
</dbReference>
<feature type="transmembrane region" description="Helical" evidence="5">
    <location>
        <begin position="279"/>
        <end position="297"/>
    </location>
</feature>
<keyword evidence="2 5" id="KW-0812">Transmembrane</keyword>
<feature type="domain" description="Peptidase S54 rhomboid" evidence="6">
    <location>
        <begin position="214"/>
        <end position="360"/>
    </location>
</feature>
<dbReference type="STRING" id="391625.PPSIR1_37564"/>
<evidence type="ECO:0000256" key="5">
    <source>
        <dbReference type="SAM" id="Phobius"/>
    </source>
</evidence>
<reference evidence="8 9" key="1">
    <citation type="submission" date="2007-06" db="EMBL/GenBank/DDBJ databases">
        <authorList>
            <person name="Shimkets L."/>
            <person name="Ferriera S."/>
            <person name="Johnson J."/>
            <person name="Kravitz S."/>
            <person name="Beeson K."/>
            <person name="Sutton G."/>
            <person name="Rogers Y.-H."/>
            <person name="Friedman R."/>
            <person name="Frazier M."/>
            <person name="Venter J.C."/>
        </authorList>
    </citation>
    <scope>NUCLEOTIDE SEQUENCE [LARGE SCALE GENOMIC DNA]</scope>
    <source>
        <strain evidence="8 9">SIR-1</strain>
    </source>
</reference>
<protein>
    <submittedName>
        <fullName evidence="8">Putative integral membrane protein</fullName>
    </submittedName>
</protein>
<dbReference type="eggNOG" id="COG0705">
    <property type="taxonomic scope" value="Bacteria"/>
</dbReference>
<comment type="caution">
    <text evidence="8">The sequence shown here is derived from an EMBL/GenBank/DDBJ whole genome shotgun (WGS) entry which is preliminary data.</text>
</comment>
<evidence type="ECO:0000313" key="8">
    <source>
        <dbReference type="EMBL" id="EDM76920.1"/>
    </source>
</evidence>
<evidence type="ECO:0000259" key="6">
    <source>
        <dbReference type="Pfam" id="PF01694"/>
    </source>
</evidence>
<evidence type="ECO:0000256" key="4">
    <source>
        <dbReference type="ARBA" id="ARBA00023136"/>
    </source>
</evidence>
<dbReference type="InterPro" id="IPR035952">
    <property type="entry name" value="Rhomboid-like_sf"/>
</dbReference>
<dbReference type="GO" id="GO:0016020">
    <property type="term" value="C:membrane"/>
    <property type="evidence" value="ECO:0007669"/>
    <property type="project" value="UniProtKB-SubCell"/>
</dbReference>
<dbReference type="SUPFAM" id="SSF144091">
    <property type="entry name" value="Rhomboid-like"/>
    <property type="match status" value="1"/>
</dbReference>
<keyword evidence="4 5" id="KW-0472">Membrane</keyword>
<dbReference type="AlphaFoldDB" id="A6GB38"/>
<dbReference type="EMBL" id="ABCS01000055">
    <property type="protein sequence ID" value="EDM76920.1"/>
    <property type="molecule type" value="Genomic_DNA"/>
</dbReference>
<evidence type="ECO:0000259" key="7">
    <source>
        <dbReference type="Pfam" id="PF13453"/>
    </source>
</evidence>
<evidence type="ECO:0000256" key="1">
    <source>
        <dbReference type="ARBA" id="ARBA00004141"/>
    </source>
</evidence>
<dbReference type="GO" id="GO:0004252">
    <property type="term" value="F:serine-type endopeptidase activity"/>
    <property type="evidence" value="ECO:0007669"/>
    <property type="project" value="InterPro"/>
</dbReference>
<proteinExistence type="predicted"/>
<keyword evidence="3 5" id="KW-1133">Transmembrane helix</keyword>
<dbReference type="InterPro" id="IPR050925">
    <property type="entry name" value="Rhomboid_protease_S54"/>
</dbReference>
<feature type="transmembrane region" description="Helical" evidence="5">
    <location>
        <begin position="223"/>
        <end position="243"/>
    </location>
</feature>
<dbReference type="MEROPS" id="S54.027"/>
<feature type="transmembrane region" description="Helical" evidence="5">
    <location>
        <begin position="341"/>
        <end position="360"/>
    </location>
</feature>
<dbReference type="InterPro" id="IPR022764">
    <property type="entry name" value="Peptidase_S54_rhomboid_dom"/>
</dbReference>
<feature type="transmembrane region" description="Helical" evidence="5">
    <location>
        <begin position="255"/>
        <end position="273"/>
    </location>
</feature>
<evidence type="ECO:0000256" key="2">
    <source>
        <dbReference type="ARBA" id="ARBA00022692"/>
    </source>
</evidence>
<name>A6GB38_9BACT</name>
<sequence length="378" mass="41110">MYLQRGEEGLWKTLENHKGPPPPGVVQIDACPVCRGAWFDPGELNLLAGESANLESLLAAPSQQSRRRCPRGHGIMQERALPGQINTPLDHCPTCHGVWLDGYERQKLAQATTKEGQRTRGKRIARRGVIWAAQLLTQLPVEVENPASGTPWVVYSLLVIVAAMFGLQIAGTIDLEACMPGAGGMPLGSGCLAPVAGALRNQWENQGPQALVSGTWYTLLTYWFLHGGWAHILGNAYFLYIFGDNVEHLFGRVRFALFFLLAAVGGGLGEVLLTQNTLAPLVGASGGIAGVMAAYLWCFPRNKLFQVVMFIQLKLPAWVYLFVWVGLQALLSLIAEDAGVAWYAHLFGFAVGAALTPMILSMRRREVARAVKVPAIDV</sequence>
<dbReference type="Gene3D" id="1.20.1540.10">
    <property type="entry name" value="Rhomboid-like"/>
    <property type="match status" value="1"/>
</dbReference>
<evidence type="ECO:0000256" key="3">
    <source>
        <dbReference type="ARBA" id="ARBA00022989"/>
    </source>
</evidence>
<accession>A6GB38</accession>
<organism evidence="8 9">
    <name type="scientific">Plesiocystis pacifica SIR-1</name>
    <dbReference type="NCBI Taxonomy" id="391625"/>
    <lineage>
        <taxon>Bacteria</taxon>
        <taxon>Pseudomonadati</taxon>
        <taxon>Myxococcota</taxon>
        <taxon>Polyangia</taxon>
        <taxon>Nannocystales</taxon>
        <taxon>Nannocystaceae</taxon>
        <taxon>Plesiocystis</taxon>
    </lineage>
</organism>
<comment type="subcellular location">
    <subcellularLocation>
        <location evidence="1">Membrane</location>
        <topology evidence="1">Multi-pass membrane protein</topology>
    </subcellularLocation>
</comment>
<feature type="transmembrane region" description="Helical" evidence="5">
    <location>
        <begin position="153"/>
        <end position="173"/>
    </location>
</feature>
<dbReference type="Pfam" id="PF13453">
    <property type="entry name" value="Zn_ribbon_TFIIB"/>
    <property type="match status" value="1"/>
</dbReference>
<dbReference type="PANTHER" id="PTHR43731:SF26">
    <property type="entry name" value="RHOMBOID-LIKE PROTEIN 10, CHLOROPLASTIC"/>
    <property type="match status" value="1"/>
</dbReference>
<feature type="transmembrane region" description="Helical" evidence="5">
    <location>
        <begin position="317"/>
        <end position="335"/>
    </location>
</feature>
<dbReference type="Proteomes" id="UP000005801">
    <property type="component" value="Unassembled WGS sequence"/>
</dbReference>
<evidence type="ECO:0000313" key="9">
    <source>
        <dbReference type="Proteomes" id="UP000005801"/>
    </source>
</evidence>